<protein>
    <submittedName>
        <fullName evidence="2">Hypothetical membrane protein</fullName>
    </submittedName>
</protein>
<reference evidence="2 3" key="1">
    <citation type="submission" date="2018-06" db="EMBL/GenBank/DDBJ databases">
        <authorList>
            <consortium name="Pathogen Informatics"/>
            <person name="Doyle S."/>
        </authorList>
    </citation>
    <scope>NUCLEOTIDE SEQUENCE [LARGE SCALE GENOMIC DNA]</scope>
    <source>
        <strain evidence="2 3">NCTC13296</strain>
    </source>
</reference>
<dbReference type="RefSeq" id="WP_064064004.1">
    <property type="nucleotide sequence ID" value="NZ_CP101467.1"/>
</dbReference>
<dbReference type="AlphaFoldDB" id="A0A379M319"/>
<evidence type="ECO:0000313" key="2">
    <source>
        <dbReference type="EMBL" id="SUE16709.1"/>
    </source>
</evidence>
<feature type="transmembrane region" description="Helical" evidence="1">
    <location>
        <begin position="61"/>
        <end position="78"/>
    </location>
</feature>
<gene>
    <name evidence="2" type="ORF">NCTC13296_03597</name>
</gene>
<keyword evidence="3" id="KW-1185">Reference proteome</keyword>
<accession>A0A379M319</accession>
<dbReference type="EMBL" id="UGVI01000001">
    <property type="protein sequence ID" value="SUE16709.1"/>
    <property type="molecule type" value="Genomic_DNA"/>
</dbReference>
<proteinExistence type="predicted"/>
<organism evidence="2 3">
    <name type="scientific">Rhodococcus gordoniae</name>
    <dbReference type="NCBI Taxonomy" id="223392"/>
    <lineage>
        <taxon>Bacteria</taxon>
        <taxon>Bacillati</taxon>
        <taxon>Actinomycetota</taxon>
        <taxon>Actinomycetes</taxon>
        <taxon>Mycobacteriales</taxon>
        <taxon>Nocardiaceae</taxon>
        <taxon>Rhodococcus</taxon>
    </lineage>
</organism>
<feature type="transmembrane region" description="Helical" evidence="1">
    <location>
        <begin position="123"/>
        <end position="142"/>
    </location>
</feature>
<keyword evidence="1" id="KW-0472">Membrane</keyword>
<evidence type="ECO:0000256" key="1">
    <source>
        <dbReference type="SAM" id="Phobius"/>
    </source>
</evidence>
<name>A0A379M319_9NOCA</name>
<evidence type="ECO:0000313" key="3">
    <source>
        <dbReference type="Proteomes" id="UP000254569"/>
    </source>
</evidence>
<sequence>MRSFVDLGLFLAAVALGIGSVLPVVGGIRPTEIPLVALRDGFPAGDLASVAVPGLPLYESLAVPLVVAAALLLAAALFDSVAVGWAGTLIGVATAVVFWTRLFQTHGEYVELNRSTTLTNQNGTVLLFSGTLVALLCCLVALRRSSTSRASLD</sequence>
<feature type="transmembrane region" description="Helical" evidence="1">
    <location>
        <begin position="85"/>
        <end position="103"/>
    </location>
</feature>
<keyword evidence="1" id="KW-0812">Transmembrane</keyword>
<keyword evidence="1" id="KW-1133">Transmembrane helix</keyword>
<dbReference type="OrthoDB" id="4570892at2"/>
<dbReference type="Proteomes" id="UP000254569">
    <property type="component" value="Unassembled WGS sequence"/>
</dbReference>